<gene>
    <name evidence="1" type="ORF">DWV29_15105</name>
</gene>
<accession>A0A413FDW8</accession>
<dbReference type="EMBL" id="QSBM01000011">
    <property type="protein sequence ID" value="RGX28252.1"/>
    <property type="molecule type" value="Genomic_DNA"/>
</dbReference>
<comment type="caution">
    <text evidence="1">The sequence shown here is derived from an EMBL/GenBank/DDBJ whole genome shotgun (WGS) entry which is preliminary data.</text>
</comment>
<dbReference type="RefSeq" id="WP_007719255.1">
    <property type="nucleotide sequence ID" value="NZ_BAABXR010000001.1"/>
</dbReference>
<dbReference type="Pfam" id="PF14056">
    <property type="entry name" value="DUF4250"/>
    <property type="match status" value="1"/>
</dbReference>
<evidence type="ECO:0000313" key="1">
    <source>
        <dbReference type="EMBL" id="RGX28252.1"/>
    </source>
</evidence>
<dbReference type="OrthoDB" id="6636823at2"/>
<organism evidence="1 2">
    <name type="scientific">Enterocloster asparagiformis</name>
    <dbReference type="NCBI Taxonomy" id="333367"/>
    <lineage>
        <taxon>Bacteria</taxon>
        <taxon>Bacillati</taxon>
        <taxon>Bacillota</taxon>
        <taxon>Clostridia</taxon>
        <taxon>Lachnospirales</taxon>
        <taxon>Lachnospiraceae</taxon>
        <taxon>Enterocloster</taxon>
    </lineage>
</organism>
<name>A0A413FDW8_9FIRM</name>
<evidence type="ECO:0000313" key="2">
    <source>
        <dbReference type="Proteomes" id="UP000283880"/>
    </source>
</evidence>
<dbReference type="Proteomes" id="UP000283880">
    <property type="component" value="Unassembled WGS sequence"/>
</dbReference>
<proteinExistence type="predicted"/>
<protein>
    <submittedName>
        <fullName evidence="1">DUF4250 domain-containing protein</fullName>
    </submittedName>
</protein>
<sequence length="59" mass="6621">MGSIPKDPVILLSYINTQLRDHYGTLDEFCRSAGVQKAEIVSTLSGIGYKYEPAQNQFR</sequence>
<reference evidence="1 2" key="1">
    <citation type="submission" date="2018-08" db="EMBL/GenBank/DDBJ databases">
        <title>A genome reference for cultivated species of the human gut microbiota.</title>
        <authorList>
            <person name="Zou Y."/>
            <person name="Xue W."/>
            <person name="Luo G."/>
        </authorList>
    </citation>
    <scope>NUCLEOTIDE SEQUENCE [LARGE SCALE GENOMIC DNA]</scope>
    <source>
        <strain evidence="1 2">AF04-15</strain>
    </source>
</reference>
<dbReference type="AlphaFoldDB" id="A0A413FDW8"/>
<dbReference type="InterPro" id="IPR025346">
    <property type="entry name" value="DUF4250"/>
</dbReference>